<reference evidence="3" key="1">
    <citation type="journal article" date="2019" name="Int. J. Syst. Evol. Microbiol.">
        <title>The Global Catalogue of Microorganisms (GCM) 10K type strain sequencing project: providing services to taxonomists for standard genome sequencing and annotation.</title>
        <authorList>
            <consortium name="The Broad Institute Genomics Platform"/>
            <consortium name="The Broad Institute Genome Sequencing Center for Infectious Disease"/>
            <person name="Wu L."/>
            <person name="Ma J."/>
        </authorList>
    </citation>
    <scope>NUCLEOTIDE SEQUENCE [LARGE SCALE GENOMIC DNA]</scope>
    <source>
        <strain evidence="3">JCM 3338</strain>
    </source>
</reference>
<comment type="caution">
    <text evidence="2">The sequence shown here is derived from an EMBL/GenBank/DDBJ whole genome shotgun (WGS) entry which is preliminary data.</text>
</comment>
<dbReference type="EMBL" id="JBHUHP010000001">
    <property type="protein sequence ID" value="MFD2090248.1"/>
    <property type="molecule type" value="Genomic_DNA"/>
</dbReference>
<feature type="transmembrane region" description="Helical" evidence="1">
    <location>
        <begin position="69"/>
        <end position="89"/>
    </location>
</feature>
<evidence type="ECO:0000313" key="2">
    <source>
        <dbReference type="EMBL" id="MFD2090248.1"/>
    </source>
</evidence>
<keyword evidence="3" id="KW-1185">Reference proteome</keyword>
<evidence type="ECO:0000313" key="3">
    <source>
        <dbReference type="Proteomes" id="UP001597402"/>
    </source>
</evidence>
<name>A0ABW4X6L7_9ACTN</name>
<keyword evidence="1" id="KW-0812">Transmembrane</keyword>
<proteinExistence type="predicted"/>
<evidence type="ECO:0000256" key="1">
    <source>
        <dbReference type="SAM" id="Phobius"/>
    </source>
</evidence>
<feature type="transmembrane region" description="Helical" evidence="1">
    <location>
        <begin position="45"/>
        <end position="63"/>
    </location>
</feature>
<gene>
    <name evidence="2" type="ORF">ACFSHS_01555</name>
</gene>
<dbReference type="Proteomes" id="UP001597402">
    <property type="component" value="Unassembled WGS sequence"/>
</dbReference>
<sequence length="100" mass="10943">MTDYSEFPTTPTAWQEQQLRDWQTVTPLSTEDVAPPSRRAVNMGALIPGLFFVVLAITLMAGVDFSLGLWADGGLVWLLLIGGGVALLISEVKKARRRRG</sequence>
<keyword evidence="1" id="KW-0472">Membrane</keyword>
<protein>
    <submittedName>
        <fullName evidence="2">Uncharacterized protein</fullName>
    </submittedName>
</protein>
<accession>A0ABW4X6L7</accession>
<organism evidence="2 3">
    <name type="scientific">Blastococcus deserti</name>
    <dbReference type="NCBI Taxonomy" id="2259033"/>
    <lineage>
        <taxon>Bacteria</taxon>
        <taxon>Bacillati</taxon>
        <taxon>Actinomycetota</taxon>
        <taxon>Actinomycetes</taxon>
        <taxon>Geodermatophilales</taxon>
        <taxon>Geodermatophilaceae</taxon>
        <taxon>Blastococcus</taxon>
    </lineage>
</organism>
<keyword evidence="1" id="KW-1133">Transmembrane helix</keyword>
<dbReference type="RefSeq" id="WP_376870885.1">
    <property type="nucleotide sequence ID" value="NZ_JBHUHP010000001.1"/>
</dbReference>